<protein>
    <submittedName>
        <fullName evidence="1">Uncharacterized protein</fullName>
    </submittedName>
</protein>
<dbReference type="Proteomes" id="UP000282656">
    <property type="component" value="Unassembled WGS sequence"/>
</dbReference>
<dbReference type="AlphaFoldDB" id="A0A3A8Q862"/>
<gene>
    <name evidence="1" type="ORF">D7X96_27215</name>
</gene>
<evidence type="ECO:0000313" key="1">
    <source>
        <dbReference type="EMBL" id="RKH63721.1"/>
    </source>
</evidence>
<evidence type="ECO:0000313" key="2">
    <source>
        <dbReference type="Proteomes" id="UP000282656"/>
    </source>
</evidence>
<dbReference type="OrthoDB" id="5382819at2"/>
<accession>A0A3A8Q862</accession>
<proteinExistence type="predicted"/>
<reference evidence="2" key="1">
    <citation type="submission" date="2018-09" db="EMBL/GenBank/DDBJ databases">
        <authorList>
            <person name="Livingstone P.G."/>
            <person name="Whitworth D.E."/>
        </authorList>
    </citation>
    <scope>NUCLEOTIDE SEQUENCE [LARGE SCALE GENOMIC DNA]</scope>
    <source>
        <strain evidence="2">AB047A</strain>
    </source>
</reference>
<keyword evidence="2" id="KW-1185">Reference proteome</keyword>
<dbReference type="RefSeq" id="WP_121771085.1">
    <property type="nucleotide sequence ID" value="NZ_RAWM01000093.1"/>
</dbReference>
<name>A0A3A8Q862_9BACT</name>
<comment type="caution">
    <text evidence="1">The sequence shown here is derived from an EMBL/GenBank/DDBJ whole genome shotgun (WGS) entry which is preliminary data.</text>
</comment>
<sequence>MSTRLTRIQAEGFRALRDLQPHPRLTVLVDPEGSATRDLVTFFTLLRELAHGRLQQMQVLDAGDGPVRLVLGVDGDDYAVTLRRFPEGRWRVVEEELSLLAGISLPFVEPDAPRDEAVLSTFPPGPTIRMGDDEAAWLGEIADRASRDMNAFLRGFRVQPAESFETNVPFLFLEERDVDLPSNAVWDRVQAARAASSRVPVLLCTPSVALADAFDVEDVLRVG</sequence>
<organism evidence="1 2">
    <name type="scientific">Corallococcus interemptor</name>
    <dbReference type="NCBI Taxonomy" id="2316720"/>
    <lineage>
        <taxon>Bacteria</taxon>
        <taxon>Pseudomonadati</taxon>
        <taxon>Myxococcota</taxon>
        <taxon>Myxococcia</taxon>
        <taxon>Myxococcales</taxon>
        <taxon>Cystobacterineae</taxon>
        <taxon>Myxococcaceae</taxon>
        <taxon>Corallococcus</taxon>
    </lineage>
</organism>
<dbReference type="EMBL" id="RAWM01000093">
    <property type="protein sequence ID" value="RKH63721.1"/>
    <property type="molecule type" value="Genomic_DNA"/>
</dbReference>